<dbReference type="OrthoDB" id="3174560at2"/>
<gene>
    <name evidence="3" type="ORF">SAMN05444165_2987</name>
    <name evidence="4" type="ORF">SAMN05444168_5670</name>
</gene>
<dbReference type="PIRSF" id="PIRSF003108">
    <property type="entry name" value="DinJ"/>
    <property type="match status" value="1"/>
</dbReference>
<dbReference type="RefSeq" id="WP_074267612.1">
    <property type="nucleotide sequence ID" value="NZ_FSRM01000002.1"/>
</dbReference>
<protein>
    <submittedName>
        <fullName evidence="3">DNA-damage-inducible protein J</fullName>
    </submittedName>
</protein>
<dbReference type="Proteomes" id="UP000184693">
    <property type="component" value="Unassembled WGS sequence"/>
</dbReference>
<dbReference type="Gene3D" id="1.10.1220.10">
    <property type="entry name" value="Met repressor-like"/>
    <property type="match status" value="1"/>
</dbReference>
<dbReference type="InterPro" id="IPR013321">
    <property type="entry name" value="Arc_rbn_hlx_hlx"/>
</dbReference>
<comment type="similarity">
    <text evidence="1">Belongs to the RelB/DinJ antitoxin family.</text>
</comment>
<evidence type="ECO:0000313" key="4">
    <source>
        <dbReference type="EMBL" id="SIO50127.1"/>
    </source>
</evidence>
<sequence length="96" mass="10857">MVGTTVDNKTADVRTRIEPELKEAAVKVLAQNGLTLSDAMRLFLRQVVLYKGLPFEVRQPNEATVRALRESRAMREKARFGSVAELIDELEKEGRK</sequence>
<dbReference type="GO" id="GO:0044010">
    <property type="term" value="P:single-species biofilm formation"/>
    <property type="evidence" value="ECO:0007669"/>
    <property type="project" value="InterPro"/>
</dbReference>
<evidence type="ECO:0000256" key="1">
    <source>
        <dbReference type="ARBA" id="ARBA00010562"/>
    </source>
</evidence>
<proteinExistence type="inferred from homology"/>
<dbReference type="InterPro" id="IPR026262">
    <property type="entry name" value="DinJ"/>
</dbReference>
<dbReference type="GO" id="GO:0000987">
    <property type="term" value="F:cis-regulatory region sequence-specific DNA binding"/>
    <property type="evidence" value="ECO:0007669"/>
    <property type="project" value="InterPro"/>
</dbReference>
<dbReference type="Proteomes" id="UP000185151">
    <property type="component" value="Unassembled WGS sequence"/>
</dbReference>
<dbReference type="NCBIfam" id="TIGR02384">
    <property type="entry name" value="RelB_DinJ"/>
    <property type="match status" value="1"/>
</dbReference>
<dbReference type="PANTHER" id="PTHR38781:SF1">
    <property type="entry name" value="ANTITOXIN DINJ-RELATED"/>
    <property type="match status" value="1"/>
</dbReference>
<dbReference type="InterPro" id="IPR007337">
    <property type="entry name" value="RelB/DinJ"/>
</dbReference>
<keyword evidence="6" id="KW-1185">Reference proteome</keyword>
<dbReference type="EMBL" id="FSRM01000002">
    <property type="protein sequence ID" value="SIO50127.1"/>
    <property type="molecule type" value="Genomic_DNA"/>
</dbReference>
<accession>A0A1N6JBQ9</accession>
<evidence type="ECO:0000256" key="2">
    <source>
        <dbReference type="ARBA" id="ARBA00022649"/>
    </source>
</evidence>
<evidence type="ECO:0000313" key="5">
    <source>
        <dbReference type="Proteomes" id="UP000184693"/>
    </source>
</evidence>
<dbReference type="Pfam" id="PF04221">
    <property type="entry name" value="RelB"/>
    <property type="match status" value="1"/>
</dbReference>
<dbReference type="GO" id="GO:0015643">
    <property type="term" value="F:toxic substance binding"/>
    <property type="evidence" value="ECO:0007669"/>
    <property type="project" value="InterPro"/>
</dbReference>
<dbReference type="EMBL" id="FSRU01000001">
    <property type="protein sequence ID" value="SIO41651.1"/>
    <property type="molecule type" value="Genomic_DNA"/>
</dbReference>
<dbReference type="AlphaFoldDB" id="A0A1N6JBQ9"/>
<dbReference type="PANTHER" id="PTHR38781">
    <property type="entry name" value="ANTITOXIN DINJ-RELATED"/>
    <property type="match status" value="1"/>
</dbReference>
<keyword evidence="2" id="KW-1277">Toxin-antitoxin system</keyword>
<dbReference type="GO" id="GO:0006351">
    <property type="term" value="P:DNA-templated transcription"/>
    <property type="evidence" value="ECO:0007669"/>
    <property type="project" value="TreeGrafter"/>
</dbReference>
<dbReference type="GO" id="GO:0006355">
    <property type="term" value="P:regulation of DNA-templated transcription"/>
    <property type="evidence" value="ECO:0007669"/>
    <property type="project" value="InterPro"/>
</dbReference>
<reference evidence="5 6" key="1">
    <citation type="submission" date="2016-11" db="EMBL/GenBank/DDBJ databases">
        <authorList>
            <person name="Jaros S."/>
            <person name="Januszkiewicz K."/>
            <person name="Wedrychowicz H."/>
        </authorList>
    </citation>
    <scope>NUCLEOTIDE SEQUENCE [LARGE SCALE GENOMIC DNA]</scope>
    <source>
        <strain evidence="4 5">GAS86</strain>
        <strain evidence="3 6">GAS95</strain>
    </source>
</reference>
<evidence type="ECO:0000313" key="3">
    <source>
        <dbReference type="EMBL" id="SIO41651.1"/>
    </source>
</evidence>
<name>A0A1N6JBQ9_9BURK</name>
<evidence type="ECO:0000313" key="6">
    <source>
        <dbReference type="Proteomes" id="UP000185151"/>
    </source>
</evidence>
<organism evidence="3 6">
    <name type="scientific">Paraburkholderia phenazinium</name>
    <dbReference type="NCBI Taxonomy" id="60549"/>
    <lineage>
        <taxon>Bacteria</taxon>
        <taxon>Pseudomonadati</taxon>
        <taxon>Pseudomonadota</taxon>
        <taxon>Betaproteobacteria</taxon>
        <taxon>Burkholderiales</taxon>
        <taxon>Burkholderiaceae</taxon>
        <taxon>Paraburkholderia</taxon>
    </lineage>
</organism>